<dbReference type="Proteomes" id="UP000249645">
    <property type="component" value="Unassembled WGS sequence"/>
</dbReference>
<dbReference type="Gene3D" id="2.40.50.230">
    <property type="entry name" value="Gp5 N-terminal domain"/>
    <property type="match status" value="1"/>
</dbReference>
<dbReference type="Gene3D" id="3.55.50.10">
    <property type="entry name" value="Baseplate protein-like domains"/>
    <property type="match status" value="1"/>
</dbReference>
<dbReference type="Gene3D" id="2.30.110.50">
    <property type="match status" value="1"/>
</dbReference>
<gene>
    <name evidence="2" type="ORF">DI598_04055</name>
</gene>
<organism evidence="2 3">
    <name type="scientific">Pseudopedobacter saltans</name>
    <dbReference type="NCBI Taxonomy" id="151895"/>
    <lineage>
        <taxon>Bacteria</taxon>
        <taxon>Pseudomonadati</taxon>
        <taxon>Bacteroidota</taxon>
        <taxon>Sphingobacteriia</taxon>
        <taxon>Sphingobacteriales</taxon>
        <taxon>Sphingobacteriaceae</taxon>
        <taxon>Pseudopedobacter</taxon>
    </lineage>
</organism>
<comment type="caution">
    <text evidence="2">The sequence shown here is derived from an EMBL/GenBank/DDBJ whole genome shotgun (WGS) entry which is preliminary data.</text>
</comment>
<feature type="domain" description="Gp5/Type VI secretion system Vgr protein OB-fold" evidence="1">
    <location>
        <begin position="368"/>
        <end position="441"/>
    </location>
</feature>
<name>A0A2W5F4P5_9SPHI</name>
<dbReference type="Pfam" id="PF04717">
    <property type="entry name" value="Phage_base_V"/>
    <property type="match status" value="1"/>
</dbReference>
<evidence type="ECO:0000313" key="3">
    <source>
        <dbReference type="Proteomes" id="UP000249645"/>
    </source>
</evidence>
<dbReference type="EMBL" id="QFOI01000043">
    <property type="protein sequence ID" value="PZP51081.1"/>
    <property type="molecule type" value="Genomic_DNA"/>
</dbReference>
<reference evidence="2 3" key="1">
    <citation type="submission" date="2017-11" db="EMBL/GenBank/DDBJ databases">
        <title>Infants hospitalized years apart are colonized by the same room-sourced microbial strains.</title>
        <authorList>
            <person name="Brooks B."/>
            <person name="Olm M.R."/>
            <person name="Firek B.A."/>
            <person name="Baker R."/>
            <person name="Thomas B.C."/>
            <person name="Morowitz M.J."/>
            <person name="Banfield J.F."/>
        </authorList>
    </citation>
    <scope>NUCLEOTIDE SEQUENCE [LARGE SCALE GENOMIC DNA]</scope>
    <source>
        <strain evidence="2">S2_009_000_R2_76</strain>
    </source>
</reference>
<evidence type="ECO:0000259" key="1">
    <source>
        <dbReference type="Pfam" id="PF04717"/>
    </source>
</evidence>
<dbReference type="AlphaFoldDB" id="A0A2W5F4P5"/>
<dbReference type="SUPFAM" id="SSF69255">
    <property type="entry name" value="gp5 N-terminal domain-like"/>
    <property type="match status" value="1"/>
</dbReference>
<sequence length="610" mass="66175">MANIVNTTVNIGSDALPYYSSVRLSQHIFDHDTFSLVLPSEYVEGKDSMLFQKAKDLIGQDFTIQSGILGADSNTLQFTGIITHVRRTRSNGYSGDIIVTGFGPTILLDSGPHCKSWKQKTLKSIFDDVLKHFPANRLNAKVNPRFSDTLDYTVQYRETAWEFLKRMCATYGEWLYYDGESLIVGEPEKGKTEGLIFGSDLGHFNLGMEVRPVNKKVMSYDYSNTAVYSGNPKSAQQKAGLDELGNHAWKTSQSLYATTPKSWDNDNMVSAGQLDEAIDIRSAMTGGSLVVFEGEGSYPGLSLCGSIHVSGSNIYSFESEDYGTYTPIAVTHNLGINNSYTNSFQAIPGTVLVPPVDAPVVPRCETQSAKVVSNNDPQGMGRIQVRFHWMSSSETTPWIRVTTPHAGGGKGMYFIPEVDEEVIIGFEGDSAIKPYVIGAVYNSAGNNSFGNAGNDVKALQSRSGCLVMLNDSDGSVHVISPNGNYMYLNGDGSIDVVDKSGNKINMDNKEKMTLTVPNTFTINCGETKLEMIKDGKINITGKEITLEGSTFVTNAANENSGFTVRPSTIDIQTTKTVSLSSGSQANLNSAEINVGASGDTNIQGKKVNIN</sequence>
<proteinExistence type="predicted"/>
<accession>A0A2W5F4P5</accession>
<dbReference type="SUPFAM" id="SSF69279">
    <property type="entry name" value="Phage tail proteins"/>
    <property type="match status" value="1"/>
</dbReference>
<dbReference type="InterPro" id="IPR037026">
    <property type="entry name" value="Vgr_OB-fold_dom_sf"/>
</dbReference>
<evidence type="ECO:0000313" key="2">
    <source>
        <dbReference type="EMBL" id="PZP51081.1"/>
    </source>
</evidence>
<dbReference type="Pfam" id="PF05954">
    <property type="entry name" value="Phage_GPD"/>
    <property type="match status" value="1"/>
</dbReference>
<protein>
    <submittedName>
        <fullName evidence="2">Type IV secretion protein Rhs</fullName>
    </submittedName>
</protein>
<dbReference type="InterPro" id="IPR006531">
    <property type="entry name" value="Gp5/Vgr_OB"/>
</dbReference>